<dbReference type="GeneID" id="39601165"/>
<dbReference type="AlphaFoldDB" id="A0A443HWK3"/>
<keyword evidence="3" id="KW-0418">Kinase</keyword>
<dbReference type="Proteomes" id="UP000283841">
    <property type="component" value="Unassembled WGS sequence"/>
</dbReference>
<name>A0A443HWK3_BYSSP</name>
<dbReference type="InterPro" id="IPR016477">
    <property type="entry name" value="Fructo-/Ketosamine-3-kinase"/>
</dbReference>
<dbReference type="PANTHER" id="PTHR12149">
    <property type="entry name" value="FRUCTOSAMINE 3 KINASE-RELATED PROTEIN"/>
    <property type="match status" value="1"/>
</dbReference>
<evidence type="ECO:0000313" key="3">
    <source>
        <dbReference type="EMBL" id="RWQ96217.1"/>
    </source>
</evidence>
<dbReference type="EC" id="2.7.1.172" evidence="1"/>
<dbReference type="EMBL" id="RCNU01000004">
    <property type="protein sequence ID" value="RWQ96217.1"/>
    <property type="molecule type" value="Genomic_DNA"/>
</dbReference>
<protein>
    <recommendedName>
        <fullName evidence="1">protein-ribulosamine 3-kinase</fullName>
        <ecNumber evidence="1">2.7.1.172</ecNumber>
    </recommendedName>
</protein>
<keyword evidence="3" id="KW-0808">Transferase</keyword>
<accession>A0A443HWK3</accession>
<dbReference type="STRING" id="264951.A0A443HWK3"/>
<comment type="caution">
    <text evidence="3">The sequence shown here is derived from an EMBL/GenBank/DDBJ whole genome shotgun (WGS) entry which is preliminary data.</text>
</comment>
<gene>
    <name evidence="3" type="ORF">C8Q69DRAFT_486242</name>
</gene>
<dbReference type="Pfam" id="PF03881">
    <property type="entry name" value="Fructosamin_kin"/>
    <property type="match status" value="1"/>
</dbReference>
<keyword evidence="4" id="KW-1185">Reference proteome</keyword>
<dbReference type="SUPFAM" id="SSF56112">
    <property type="entry name" value="Protein kinase-like (PK-like)"/>
    <property type="match status" value="1"/>
</dbReference>
<sequence>MGHRGTTCSEPTRISTELDPSILSALPKDCRIHTVKPHGTSFFASTGRIDVELADGTPSSFFIKVLPGETGRNIVHGEFESMKAIHATSSDFVPRPIAWGTYRDVPGTHFFLSEYREMRHEMPDPHDFGGCLATLHQKSKSPNGKFGFHVPTYSGNLAQFTDWEESWEVFFSKSLKKALELEIQVKGHDPEFDVLVPVIFDKVIPRLLRPLESDGRSVKPSLVHGDLWYANSGIDVKTGTPVVFDACCFYAHNEYEFGQWRPTCNRFGDEYLSAYHEYVPKSSPEEDYDGRLDLYKLRFNTHVSALFPDNWALRKQYVSLNNNH</sequence>
<dbReference type="GO" id="GO:0102193">
    <property type="term" value="F:protein-ribulosamine 3-kinase activity"/>
    <property type="evidence" value="ECO:0007669"/>
    <property type="project" value="UniProtKB-EC"/>
</dbReference>
<organism evidence="3 4">
    <name type="scientific">Byssochlamys spectabilis</name>
    <name type="common">Paecilomyces variotii</name>
    <dbReference type="NCBI Taxonomy" id="264951"/>
    <lineage>
        <taxon>Eukaryota</taxon>
        <taxon>Fungi</taxon>
        <taxon>Dikarya</taxon>
        <taxon>Ascomycota</taxon>
        <taxon>Pezizomycotina</taxon>
        <taxon>Eurotiomycetes</taxon>
        <taxon>Eurotiomycetidae</taxon>
        <taxon>Eurotiales</taxon>
        <taxon>Thermoascaceae</taxon>
        <taxon>Paecilomyces</taxon>
    </lineage>
</organism>
<proteinExistence type="predicted"/>
<dbReference type="InterPro" id="IPR011009">
    <property type="entry name" value="Kinase-like_dom_sf"/>
</dbReference>
<comment type="catalytic activity">
    <reaction evidence="2">
        <text>N(6)-D-ribulosyl-L-lysyl-[protein] + ATP = N(6)-(3-O-phospho-D-ribulosyl)-L-lysyl-[protein] + ADP + H(+)</text>
        <dbReference type="Rhea" id="RHEA:48432"/>
        <dbReference type="Rhea" id="RHEA-COMP:12103"/>
        <dbReference type="Rhea" id="RHEA-COMP:12104"/>
        <dbReference type="ChEBI" id="CHEBI:15378"/>
        <dbReference type="ChEBI" id="CHEBI:30616"/>
        <dbReference type="ChEBI" id="CHEBI:90418"/>
        <dbReference type="ChEBI" id="CHEBI:90420"/>
        <dbReference type="ChEBI" id="CHEBI:456216"/>
        <dbReference type="EC" id="2.7.1.172"/>
    </reaction>
    <physiologicalReaction direction="left-to-right" evidence="2">
        <dbReference type="Rhea" id="RHEA:48433"/>
    </physiologicalReaction>
</comment>
<dbReference type="GO" id="GO:0016301">
    <property type="term" value="F:kinase activity"/>
    <property type="evidence" value="ECO:0007669"/>
    <property type="project" value="UniProtKB-KW"/>
</dbReference>
<dbReference type="RefSeq" id="XP_028485862.1">
    <property type="nucleotide sequence ID" value="XM_028631888.1"/>
</dbReference>
<dbReference type="Gene3D" id="3.90.1200.10">
    <property type="match status" value="1"/>
</dbReference>
<reference evidence="3 4" key="1">
    <citation type="journal article" date="2018" name="Front. Microbiol.">
        <title>Genomic and genetic insights into a cosmopolitan fungus, Paecilomyces variotii (Eurotiales).</title>
        <authorList>
            <person name="Urquhart A.S."/>
            <person name="Mondo S.J."/>
            <person name="Makela M.R."/>
            <person name="Hane J.K."/>
            <person name="Wiebenga A."/>
            <person name="He G."/>
            <person name="Mihaltcheva S."/>
            <person name="Pangilinan J."/>
            <person name="Lipzen A."/>
            <person name="Barry K."/>
            <person name="de Vries R.P."/>
            <person name="Grigoriev I.V."/>
            <person name="Idnurm A."/>
        </authorList>
    </citation>
    <scope>NUCLEOTIDE SEQUENCE [LARGE SCALE GENOMIC DNA]</scope>
    <source>
        <strain evidence="3 4">CBS 101075</strain>
    </source>
</reference>
<dbReference type="VEuPathDB" id="FungiDB:C8Q69DRAFT_486242"/>
<evidence type="ECO:0000256" key="2">
    <source>
        <dbReference type="ARBA" id="ARBA00048655"/>
    </source>
</evidence>
<evidence type="ECO:0000256" key="1">
    <source>
        <dbReference type="ARBA" id="ARBA00011961"/>
    </source>
</evidence>
<evidence type="ECO:0000313" key="4">
    <source>
        <dbReference type="Proteomes" id="UP000283841"/>
    </source>
</evidence>
<dbReference type="PANTHER" id="PTHR12149:SF8">
    <property type="entry name" value="PROTEIN-RIBULOSAMINE 3-KINASE"/>
    <property type="match status" value="1"/>
</dbReference>